<evidence type="ECO:0000256" key="1">
    <source>
        <dbReference type="SAM" id="MobiDB-lite"/>
    </source>
</evidence>
<proteinExistence type="predicted"/>
<sequence length="188" mass="19956">MGGALVADKAIGGSKHGIGDGGMHIQGGNQGNTRLDFPDGREQIALRFAQPVHTHGTVEGETDCINLPCTLKGGEQLFFQRFIDLALPLPVGDCTGDEGRDDLIASLQQRGNHPADAVILDGAEHLGSPSDADILPTGKDGIERIGLVVHTTDYDAFHLVGSPYSIALCKSELHRQAPEEVSPTWGMR</sequence>
<comment type="caution">
    <text evidence="2">The sequence shown here is derived from an EMBL/GenBank/DDBJ whole genome shotgun (WGS) entry which is preliminary data.</text>
</comment>
<dbReference type="EMBL" id="VSSQ01021821">
    <property type="protein sequence ID" value="MPM67672.1"/>
    <property type="molecule type" value="Genomic_DNA"/>
</dbReference>
<organism evidence="2">
    <name type="scientific">bioreactor metagenome</name>
    <dbReference type="NCBI Taxonomy" id="1076179"/>
    <lineage>
        <taxon>unclassified sequences</taxon>
        <taxon>metagenomes</taxon>
        <taxon>ecological metagenomes</taxon>
    </lineage>
</organism>
<reference evidence="2" key="1">
    <citation type="submission" date="2019-08" db="EMBL/GenBank/DDBJ databases">
        <authorList>
            <person name="Kucharzyk K."/>
            <person name="Murdoch R.W."/>
            <person name="Higgins S."/>
            <person name="Loffler F."/>
        </authorList>
    </citation>
    <scope>NUCLEOTIDE SEQUENCE</scope>
</reference>
<protein>
    <submittedName>
        <fullName evidence="2">Uncharacterized protein</fullName>
    </submittedName>
</protein>
<evidence type="ECO:0000313" key="2">
    <source>
        <dbReference type="EMBL" id="MPM67672.1"/>
    </source>
</evidence>
<accession>A0A645BR37</accession>
<feature type="compositionally biased region" description="Gly residues" evidence="1">
    <location>
        <begin position="17"/>
        <end position="30"/>
    </location>
</feature>
<name>A0A645BR37_9ZZZZ</name>
<gene>
    <name evidence="2" type="ORF">SDC9_114596</name>
</gene>
<dbReference type="AlphaFoldDB" id="A0A645BR37"/>
<feature type="region of interest" description="Disordered" evidence="1">
    <location>
        <begin position="17"/>
        <end position="36"/>
    </location>
</feature>